<evidence type="ECO:0000259" key="10">
    <source>
        <dbReference type="Pfam" id="PF08241"/>
    </source>
</evidence>
<evidence type="ECO:0000256" key="2">
    <source>
        <dbReference type="ARBA" id="ARBA00010157"/>
    </source>
</evidence>
<organism evidence="11 12">
    <name type="scientific">Streptomyces brevispora</name>
    <dbReference type="NCBI Taxonomy" id="887462"/>
    <lineage>
        <taxon>Bacteria</taxon>
        <taxon>Bacillati</taxon>
        <taxon>Actinomycetota</taxon>
        <taxon>Actinomycetes</taxon>
        <taxon>Kitasatosporales</taxon>
        <taxon>Streptomycetaceae</taxon>
        <taxon>Streptomyces</taxon>
    </lineage>
</organism>
<dbReference type="PANTHER" id="PTHR33406">
    <property type="entry name" value="MEMBRANE PROTEIN MJ1562-RELATED"/>
    <property type="match status" value="1"/>
</dbReference>
<dbReference type="AlphaFoldDB" id="A0A561V4A7"/>
<protein>
    <submittedName>
        <fullName evidence="11">Methyltransferase family protein</fullName>
    </submittedName>
</protein>
<keyword evidence="3" id="KW-1003">Cell membrane</keyword>
<feature type="transmembrane region" description="Helical" evidence="8">
    <location>
        <begin position="39"/>
        <end position="57"/>
    </location>
</feature>
<dbReference type="Gene3D" id="1.20.1640.10">
    <property type="entry name" value="Multidrug efflux transporter AcrB transmembrane domain"/>
    <property type="match status" value="1"/>
</dbReference>
<dbReference type="Pfam" id="PF08241">
    <property type="entry name" value="Methyltransf_11"/>
    <property type="match status" value="1"/>
</dbReference>
<evidence type="ECO:0000256" key="3">
    <source>
        <dbReference type="ARBA" id="ARBA00022475"/>
    </source>
</evidence>
<feature type="region of interest" description="Disordered" evidence="7">
    <location>
        <begin position="149"/>
        <end position="207"/>
    </location>
</feature>
<keyword evidence="5 8" id="KW-1133">Transmembrane helix</keyword>
<evidence type="ECO:0000256" key="1">
    <source>
        <dbReference type="ARBA" id="ARBA00004651"/>
    </source>
</evidence>
<feature type="compositionally biased region" description="Basic and acidic residues" evidence="7">
    <location>
        <begin position="194"/>
        <end position="207"/>
    </location>
</feature>
<evidence type="ECO:0000256" key="7">
    <source>
        <dbReference type="SAM" id="MobiDB-lite"/>
    </source>
</evidence>
<name>A0A561V4A7_9ACTN</name>
<feature type="domain" description="Methyltransferase type 11" evidence="10">
    <location>
        <begin position="253"/>
        <end position="343"/>
    </location>
</feature>
<dbReference type="PANTHER" id="PTHR33406:SF11">
    <property type="entry name" value="MEMBRANE PROTEIN SCO6666-RELATED"/>
    <property type="match status" value="1"/>
</dbReference>
<evidence type="ECO:0000313" key="12">
    <source>
        <dbReference type="Proteomes" id="UP000318186"/>
    </source>
</evidence>
<dbReference type="Pfam" id="PF03176">
    <property type="entry name" value="MMPL"/>
    <property type="match status" value="1"/>
</dbReference>
<dbReference type="CDD" id="cd02440">
    <property type="entry name" value="AdoMet_MTases"/>
    <property type="match status" value="1"/>
</dbReference>
<gene>
    <name evidence="11" type="ORF">FHX80_114937</name>
</gene>
<evidence type="ECO:0000313" key="11">
    <source>
        <dbReference type="EMBL" id="TWG06442.1"/>
    </source>
</evidence>
<evidence type="ECO:0000256" key="8">
    <source>
        <dbReference type="SAM" id="Phobius"/>
    </source>
</evidence>
<dbReference type="InterPro" id="IPR013216">
    <property type="entry name" value="Methyltransf_11"/>
</dbReference>
<evidence type="ECO:0000256" key="4">
    <source>
        <dbReference type="ARBA" id="ARBA00022692"/>
    </source>
</evidence>
<comment type="similarity">
    <text evidence="2">Belongs to the resistance-nodulation-cell division (RND) (TC 2.A.6) family. MmpL subfamily.</text>
</comment>
<dbReference type="Gene3D" id="3.40.50.150">
    <property type="entry name" value="Vaccinia Virus protein VP39"/>
    <property type="match status" value="1"/>
</dbReference>
<keyword evidence="11" id="KW-0808">Transferase</keyword>
<keyword evidence="6 8" id="KW-0472">Membrane</keyword>
<evidence type="ECO:0000256" key="5">
    <source>
        <dbReference type="ARBA" id="ARBA00022989"/>
    </source>
</evidence>
<keyword evidence="4 8" id="KW-0812">Transmembrane</keyword>
<evidence type="ECO:0000256" key="6">
    <source>
        <dbReference type="ARBA" id="ARBA00023136"/>
    </source>
</evidence>
<dbReference type="Proteomes" id="UP000318186">
    <property type="component" value="Unassembled WGS sequence"/>
</dbReference>
<feature type="compositionally biased region" description="Basic residues" evidence="7">
    <location>
        <begin position="175"/>
        <end position="187"/>
    </location>
</feature>
<feature type="domain" description="Membrane transport protein MMPL" evidence="9">
    <location>
        <begin position="20"/>
        <end position="100"/>
    </location>
</feature>
<comment type="caution">
    <text evidence="11">The sequence shown here is derived from an EMBL/GenBank/DDBJ whole genome shotgun (WGS) entry which is preliminary data.</text>
</comment>
<comment type="subcellular location">
    <subcellularLocation>
        <location evidence="1">Cell membrane</location>
        <topology evidence="1">Multi-pass membrane protein</topology>
    </subcellularLocation>
</comment>
<dbReference type="InterPro" id="IPR050545">
    <property type="entry name" value="Mycobact_MmpL"/>
</dbReference>
<dbReference type="InterPro" id="IPR004869">
    <property type="entry name" value="MMPL_dom"/>
</dbReference>
<dbReference type="EMBL" id="VIWW01000001">
    <property type="protein sequence ID" value="TWG06442.1"/>
    <property type="molecule type" value="Genomic_DNA"/>
</dbReference>
<feature type="compositionally biased region" description="Basic and acidic residues" evidence="7">
    <location>
        <begin position="164"/>
        <end position="174"/>
    </location>
</feature>
<dbReference type="GO" id="GO:0008757">
    <property type="term" value="F:S-adenosylmethionine-dependent methyltransferase activity"/>
    <property type="evidence" value="ECO:0007669"/>
    <property type="project" value="InterPro"/>
</dbReference>
<dbReference type="InterPro" id="IPR029063">
    <property type="entry name" value="SAM-dependent_MTases_sf"/>
</dbReference>
<proteinExistence type="inferred from homology"/>
<dbReference type="SUPFAM" id="SSF82866">
    <property type="entry name" value="Multidrug efflux transporter AcrB transmembrane domain"/>
    <property type="match status" value="1"/>
</dbReference>
<dbReference type="GO" id="GO:0005886">
    <property type="term" value="C:plasma membrane"/>
    <property type="evidence" value="ECO:0007669"/>
    <property type="project" value="UniProtKB-SubCell"/>
</dbReference>
<reference evidence="11 12" key="1">
    <citation type="submission" date="2019-06" db="EMBL/GenBank/DDBJ databases">
        <title>Sequencing the genomes of 1000 actinobacteria strains.</title>
        <authorList>
            <person name="Klenk H.-P."/>
        </authorList>
    </citation>
    <scope>NUCLEOTIDE SEQUENCE [LARGE SCALE GENOMIC DNA]</scope>
    <source>
        <strain evidence="11 12">DSM 42059</strain>
    </source>
</reference>
<sequence>MLTEPSRFALRPSEPGELHDLGEDNESAVTKGLGHTGRIVSAAAFLLAVSFFAFGTAELSFMQLFGLGSGLAILIDDVAVRGILLPAAMRLLGRSAWYAPGFLRTFHARFGLSEGGPAPEPAAAAAAPVTPRGCARLPHRRRARWRSIRTGSGRMPPGMVDFEPGGRIRSDGRIRSGKRIRPGRRIRSGGGETQAERDGGRRMTEQGKDHGYLLDNQQSEAGIRFGALAELFDPVTFRHIDRIGITEGMRCWEVGAGGPSVPAGLAERVGATGQVVCTDIDVSWARDAASDVVEVLRHDVAADPPPPGGFDLVHARLVLVHVVDRAEALHRMVQALRPGGVLLLEDADPGLQPLLCPDESGPEQRLANRLRSGFRELMASRGADLSYGRTLPRRLREAGLLDVRADAYFPITSPACTVLEAATVRQIRGRLVAAGIATDEDIDRHLANVATGDLDLATAPMISAWGRRP</sequence>
<accession>A0A561V4A7</accession>
<evidence type="ECO:0000259" key="9">
    <source>
        <dbReference type="Pfam" id="PF03176"/>
    </source>
</evidence>
<keyword evidence="11" id="KW-0489">Methyltransferase</keyword>
<dbReference type="GO" id="GO:0032259">
    <property type="term" value="P:methylation"/>
    <property type="evidence" value="ECO:0007669"/>
    <property type="project" value="UniProtKB-KW"/>
</dbReference>
<dbReference type="SUPFAM" id="SSF53335">
    <property type="entry name" value="S-adenosyl-L-methionine-dependent methyltransferases"/>
    <property type="match status" value="1"/>
</dbReference>